<evidence type="ECO:0000313" key="1">
    <source>
        <dbReference type="EMBL" id="JAP12168.1"/>
    </source>
</evidence>
<dbReference type="AlphaFoldDB" id="A0A0V0GVP0"/>
<protein>
    <submittedName>
        <fullName evidence="1">Putative ovule protein</fullName>
    </submittedName>
</protein>
<dbReference type="EMBL" id="GEDG01030024">
    <property type="protein sequence ID" value="JAP12168.1"/>
    <property type="molecule type" value="Transcribed_RNA"/>
</dbReference>
<proteinExistence type="predicted"/>
<accession>A0A0V0GVP0</accession>
<reference evidence="1" key="1">
    <citation type="submission" date="2015-12" db="EMBL/GenBank/DDBJ databases">
        <title>Gene expression during late stages of embryo sac development: a critical building block for successful pollen-pistil interactions.</title>
        <authorList>
            <person name="Liu Y."/>
            <person name="Joly V."/>
            <person name="Sabar M."/>
            <person name="Matton D.P."/>
        </authorList>
    </citation>
    <scope>NUCLEOTIDE SEQUENCE</scope>
</reference>
<sequence>MLMKEKDLIEKGKGVGVGCRGEDSAKRPRTLFSRDGSTLRINSQPFFTVLVIGELTRHIQEEAP</sequence>
<name>A0A0V0GVP0_SOLCH</name>
<organism evidence="1">
    <name type="scientific">Solanum chacoense</name>
    <name type="common">Chaco potato</name>
    <dbReference type="NCBI Taxonomy" id="4108"/>
    <lineage>
        <taxon>Eukaryota</taxon>
        <taxon>Viridiplantae</taxon>
        <taxon>Streptophyta</taxon>
        <taxon>Embryophyta</taxon>
        <taxon>Tracheophyta</taxon>
        <taxon>Spermatophyta</taxon>
        <taxon>Magnoliopsida</taxon>
        <taxon>eudicotyledons</taxon>
        <taxon>Gunneridae</taxon>
        <taxon>Pentapetalae</taxon>
        <taxon>asterids</taxon>
        <taxon>lamiids</taxon>
        <taxon>Solanales</taxon>
        <taxon>Solanaceae</taxon>
        <taxon>Solanoideae</taxon>
        <taxon>Solaneae</taxon>
        <taxon>Solanum</taxon>
    </lineage>
</organism>